<proteinExistence type="predicted"/>
<dbReference type="EMBL" id="MSDW01000001">
    <property type="protein sequence ID" value="OKY78348.1"/>
    <property type="molecule type" value="Genomic_DNA"/>
</dbReference>
<sequence length="68" mass="7899">MPASCPLVGCDYTGKDNKDLVEHAKEHHIDLVEALRQEKHEKELEDLIEKAREKNPEFVEKLEKEVSE</sequence>
<evidence type="ECO:0000313" key="2">
    <source>
        <dbReference type="EMBL" id="OKY78348.1"/>
    </source>
</evidence>
<dbReference type="InParanoid" id="A0A1Q6DVI0"/>
<evidence type="ECO:0000313" key="3">
    <source>
        <dbReference type="Proteomes" id="UP000185744"/>
    </source>
</evidence>
<accession>A0A1Q6DVI0</accession>
<feature type="coiled-coil region" evidence="1">
    <location>
        <begin position="25"/>
        <end position="61"/>
    </location>
</feature>
<protein>
    <submittedName>
        <fullName evidence="2">Uncharacterized protein</fullName>
    </submittedName>
</protein>
<dbReference type="AlphaFoldDB" id="A0A1Q6DVI0"/>
<gene>
    <name evidence="2" type="ORF">BTN85_0838</name>
</gene>
<evidence type="ECO:0000256" key="1">
    <source>
        <dbReference type="SAM" id="Coils"/>
    </source>
</evidence>
<name>A0A1Q6DVI0_METT1</name>
<reference evidence="2" key="1">
    <citation type="submission" date="2016-12" db="EMBL/GenBank/DDBJ databases">
        <title>Discovery of methanogenic haloarchaea.</title>
        <authorList>
            <person name="Sorokin D.Y."/>
            <person name="Makarova K.S."/>
            <person name="Abbas B."/>
            <person name="Ferrer M."/>
            <person name="Golyshin P.N."/>
        </authorList>
    </citation>
    <scope>NUCLEOTIDE SEQUENCE [LARGE SCALE GENOMIC DNA]</scope>
    <source>
        <strain evidence="2">HMET1</strain>
    </source>
</reference>
<keyword evidence="1" id="KW-0175">Coiled coil</keyword>
<comment type="caution">
    <text evidence="2">The sequence shown here is derived from an EMBL/GenBank/DDBJ whole genome shotgun (WGS) entry which is preliminary data.</text>
</comment>
<dbReference type="Proteomes" id="UP000185744">
    <property type="component" value="Unassembled WGS sequence"/>
</dbReference>
<keyword evidence="3" id="KW-1185">Reference proteome</keyword>
<organism evidence="2 3">
    <name type="scientific">Methanohalarchaeum thermophilum</name>
    <dbReference type="NCBI Taxonomy" id="1903181"/>
    <lineage>
        <taxon>Archaea</taxon>
        <taxon>Methanobacteriati</taxon>
        <taxon>Methanobacteriota</taxon>
        <taxon>Methanonatronarchaeia</taxon>
        <taxon>Methanonatronarchaeales</taxon>
        <taxon>Methanonatronarchaeaceae</taxon>
        <taxon>Candidatus Methanohalarchaeum</taxon>
    </lineage>
</organism>